<evidence type="ECO:0000256" key="1">
    <source>
        <dbReference type="SAM" id="Phobius"/>
    </source>
</evidence>
<dbReference type="RefSeq" id="WP_262987630.1">
    <property type="nucleotide sequence ID" value="NZ_JAOTLH010000009.1"/>
</dbReference>
<reference evidence="2" key="1">
    <citation type="submission" date="2023-01" db="EMBL/GenBank/DDBJ databases">
        <title>Genome-based studies on antimicrobial resistance profiles of Riemerella anatipestifer in China, 1994 to 2021.</title>
        <authorList>
            <person name="Yang Z."/>
            <person name="Zhu D."/>
        </authorList>
    </citation>
    <scope>NUCLEOTIDE SEQUENCE</scope>
    <source>
        <strain evidence="2">RCAD1218</strain>
    </source>
</reference>
<feature type="transmembrane region" description="Helical" evidence="1">
    <location>
        <begin position="29"/>
        <end position="52"/>
    </location>
</feature>
<keyword evidence="1" id="KW-1133">Transmembrane helix</keyword>
<organism evidence="2 3">
    <name type="scientific">Riemerella anatipestifer</name>
    <name type="common">Moraxella anatipestifer</name>
    <dbReference type="NCBI Taxonomy" id="34085"/>
    <lineage>
        <taxon>Bacteria</taxon>
        <taxon>Pseudomonadati</taxon>
        <taxon>Bacteroidota</taxon>
        <taxon>Flavobacteriia</taxon>
        <taxon>Flavobacteriales</taxon>
        <taxon>Weeksellaceae</taxon>
        <taxon>Riemerella</taxon>
    </lineage>
</organism>
<gene>
    <name evidence="2" type="ORF">PG303_10770</name>
</gene>
<keyword evidence="1" id="KW-0812">Transmembrane</keyword>
<protein>
    <submittedName>
        <fullName evidence="2">Uncharacterized protein</fullName>
    </submittedName>
</protein>
<keyword evidence="1" id="KW-0472">Membrane</keyword>
<feature type="non-terminal residue" evidence="2">
    <location>
        <position position="1"/>
    </location>
</feature>
<comment type="caution">
    <text evidence="2">The sequence shown here is derived from an EMBL/GenBank/DDBJ whole genome shotgun (WGS) entry which is preliminary data.</text>
</comment>
<evidence type="ECO:0000313" key="3">
    <source>
        <dbReference type="Proteomes" id="UP001284033"/>
    </source>
</evidence>
<sequence>TQKLSPPAPMVLRKWESRSPPVFIFEKPLAILLEAFFVLVMWSILKGGVLSYQTPHRRSLRQR</sequence>
<dbReference type="Proteomes" id="UP001284033">
    <property type="component" value="Unassembled WGS sequence"/>
</dbReference>
<accession>A0AAP6HFP9</accession>
<name>A0AAP6HFP9_RIEAN</name>
<dbReference type="EMBL" id="JAQZHK010000015">
    <property type="protein sequence ID" value="MDY3513692.1"/>
    <property type="molecule type" value="Genomic_DNA"/>
</dbReference>
<dbReference type="AlphaFoldDB" id="A0AAP6HFP9"/>
<proteinExistence type="predicted"/>
<evidence type="ECO:0000313" key="2">
    <source>
        <dbReference type="EMBL" id="MDY3513692.1"/>
    </source>
</evidence>